<dbReference type="Gene3D" id="2.30.29.30">
    <property type="entry name" value="Pleckstrin-homology domain (PH domain)/Phosphotyrosine-binding domain (PTB)"/>
    <property type="match status" value="1"/>
</dbReference>
<dbReference type="OMA" id="AAWLPNR"/>
<feature type="region of interest" description="Disordered" evidence="12">
    <location>
        <begin position="61"/>
        <end position="94"/>
    </location>
</feature>
<evidence type="ECO:0000256" key="9">
    <source>
        <dbReference type="ARBA" id="ARBA00057052"/>
    </source>
</evidence>
<evidence type="ECO:0000256" key="12">
    <source>
        <dbReference type="SAM" id="MobiDB-lite"/>
    </source>
</evidence>
<evidence type="ECO:0000256" key="11">
    <source>
        <dbReference type="ARBA" id="ARBA00071741"/>
    </source>
</evidence>
<keyword evidence="7" id="KW-0175">Coiled coil</keyword>
<dbReference type="FunFam" id="2.30.29.30:FF:000264">
    <property type="entry name" value="Potential exocyst complex component Exo84"/>
    <property type="match status" value="1"/>
</dbReference>
<sequence length="653" mass="73738">MLASTGTLRKKYLKASKTDARRNSVLPEVGGGIPGVNQKAKSKVGGLLKKRASTRIGIGAPVLQTPQGGRAHPTAFRPSNLGLPPVTETREERTEKPVLDLRVFTQPDFDSESYVRSLLSAATEAEIQEFYASLTATKNNTSSDLQDNVFKNYADFVKISKEVANLDSDMHVLRGLLNDLRDITDSLSLADKGSETEDMPSKRRHATHRNSIANLAALHTSQMQSLWEHVEGSQKFLPAIPGRHVVRESPAWVELNVATWKPRMAAHLILLNDHLLVATRKHMHQNSQQQPGGSNRGHKQPRLVIQRCWPLAELELTDLAVEENRREDVGFAIAVRIGNERFVYRTDRTEEKKSMLSNFKRVQDELRRDKERQMAYEPRVSDSLSYMTASDPALQSRGSLLRGISEMTHARSSAYIEAENSKRNFRWLQSKMDELDVKIAHRAFEEAVHDVEKGRELVNTLDDDIIASELLTMKLDERSSRLAGIITQDLSDTATSSKKEEVRKMAQRLLRLGYEDRAREAFLGARTKLIKQRTRQIHFEGNVPLYIAELALIHFTLIRNTCDIYSAAFTENRMVSGFIKWAKVQVEAYSDLFARQLYSFGPDTQEYKASVAATKKQCEILKHIGLDFEYLLEGLLRTPAPEVGGDEGGYELR</sequence>
<keyword evidence="15" id="KW-1185">Reference proteome</keyword>
<organism evidence="14 15">
    <name type="scientific">Saitoella complicata (strain BCRC 22490 / CBS 7301 / JCM 7358 / NBRC 10748 / NRRL Y-17804)</name>
    <dbReference type="NCBI Taxonomy" id="698492"/>
    <lineage>
        <taxon>Eukaryota</taxon>
        <taxon>Fungi</taxon>
        <taxon>Dikarya</taxon>
        <taxon>Ascomycota</taxon>
        <taxon>Taphrinomycotina</taxon>
        <taxon>Taphrinomycotina incertae sedis</taxon>
        <taxon>Saitoella</taxon>
    </lineage>
</organism>
<evidence type="ECO:0000256" key="3">
    <source>
        <dbReference type="ARBA" id="ARBA00021269"/>
    </source>
</evidence>
<evidence type="ECO:0000313" key="14">
    <source>
        <dbReference type="EMBL" id="GAO49445.1"/>
    </source>
</evidence>
<dbReference type="GO" id="GO:0015031">
    <property type="term" value="P:protein transport"/>
    <property type="evidence" value="ECO:0007669"/>
    <property type="project" value="UniProtKB-KW"/>
</dbReference>
<dbReference type="GO" id="GO:0006893">
    <property type="term" value="P:Golgi to plasma membrane transport"/>
    <property type="evidence" value="ECO:0007669"/>
    <property type="project" value="TreeGrafter"/>
</dbReference>
<evidence type="ECO:0000256" key="4">
    <source>
        <dbReference type="ARBA" id="ARBA00022448"/>
    </source>
</evidence>
<dbReference type="PANTHER" id="PTHR21426">
    <property type="entry name" value="EXOCYST COMPLEX COMPONENT 8"/>
    <property type="match status" value="1"/>
</dbReference>
<keyword evidence="4" id="KW-0813">Transport</keyword>
<reference evidence="14 15" key="2">
    <citation type="journal article" date="2014" name="J. Gen. Appl. Microbiol.">
        <title>The early diverging ascomycetous budding yeast Saitoella complicata has three histone deacetylases belonging to the Clr6, Hos2, and Rpd3 lineages.</title>
        <authorList>
            <person name="Nishida H."/>
            <person name="Matsumoto T."/>
            <person name="Kondo S."/>
            <person name="Hamamoto M."/>
            <person name="Yoshikawa H."/>
        </authorList>
    </citation>
    <scope>NUCLEOTIDE SEQUENCE [LARGE SCALE GENOMIC DNA]</scope>
    <source>
        <strain evidence="14 15">NRRL Y-17804</strain>
    </source>
</reference>
<comment type="subunit">
    <text evidence="10">Component of the exocyst complex.</text>
</comment>
<dbReference type="GO" id="GO:0006887">
    <property type="term" value="P:exocytosis"/>
    <property type="evidence" value="ECO:0007669"/>
    <property type="project" value="UniProtKB-KW"/>
</dbReference>
<dbReference type="Pfam" id="PF08700">
    <property type="entry name" value="VPS51_Exo84_N"/>
    <property type="match status" value="1"/>
</dbReference>
<accession>A0A0E9NJ71</accession>
<keyword evidence="8" id="KW-0968">Cytoplasmic vesicle</keyword>
<comment type="function">
    <text evidence="9">Involved in the secretory pathway as part of the exocyst complex which tethers secretory vesicles to the sites of exocytosis. Plays a role in both the assembly of the exocyst and the polarization of this complex to specific sites of the plasma membrane for exocytosis. Also involved in assembly of the spliceosome.</text>
</comment>
<dbReference type="PANTHER" id="PTHR21426:SF12">
    <property type="entry name" value="EXOCYST COMPLEX COMPONENT 8"/>
    <property type="match status" value="1"/>
</dbReference>
<evidence type="ECO:0000256" key="6">
    <source>
        <dbReference type="ARBA" id="ARBA00022927"/>
    </source>
</evidence>
<dbReference type="GO" id="GO:0000145">
    <property type="term" value="C:exocyst"/>
    <property type="evidence" value="ECO:0007669"/>
    <property type="project" value="InterPro"/>
</dbReference>
<evidence type="ECO:0000256" key="7">
    <source>
        <dbReference type="ARBA" id="ARBA00023054"/>
    </source>
</evidence>
<comment type="similarity">
    <text evidence="2">Belongs to the EXO84 family.</text>
</comment>
<dbReference type="InterPro" id="IPR042560">
    <property type="entry name" value="Exo84_C_2"/>
</dbReference>
<dbReference type="Pfam" id="PF16528">
    <property type="entry name" value="Exo84_C"/>
    <property type="match status" value="1"/>
</dbReference>
<dbReference type="Pfam" id="PF25345">
    <property type="entry name" value="PH_EXO84"/>
    <property type="match status" value="1"/>
</dbReference>
<proteinExistence type="inferred from homology"/>
<comment type="caution">
    <text evidence="14">The sequence shown here is derived from an EMBL/GenBank/DDBJ whole genome shotgun (WGS) entry which is preliminary data.</text>
</comment>
<protein>
    <recommendedName>
        <fullName evidence="3">Exocyst complex component EXO84</fullName>
    </recommendedName>
    <alternativeName>
        <fullName evidence="11">Exocyst complex component exo84</fullName>
    </alternativeName>
</protein>
<reference evidence="14 15" key="1">
    <citation type="journal article" date="2011" name="J. Gen. Appl. Microbiol.">
        <title>Draft genome sequencing of the enigmatic yeast Saitoella complicata.</title>
        <authorList>
            <person name="Nishida H."/>
            <person name="Hamamoto M."/>
            <person name="Sugiyama J."/>
        </authorList>
    </citation>
    <scope>NUCLEOTIDE SEQUENCE [LARGE SCALE GENOMIC DNA]</scope>
    <source>
        <strain evidence="14 15">NRRL Y-17804</strain>
    </source>
</reference>
<evidence type="ECO:0000256" key="2">
    <source>
        <dbReference type="ARBA" id="ARBA00007210"/>
    </source>
</evidence>
<dbReference type="InterPro" id="IPR033961">
    <property type="entry name" value="Exo84"/>
</dbReference>
<evidence type="ECO:0000256" key="10">
    <source>
        <dbReference type="ARBA" id="ARBA00065378"/>
    </source>
</evidence>
<dbReference type="Proteomes" id="UP000033140">
    <property type="component" value="Unassembled WGS sequence"/>
</dbReference>
<reference evidence="14 15" key="3">
    <citation type="journal article" date="2015" name="Genome Announc.">
        <title>Draft Genome Sequence of the Archiascomycetous Yeast Saitoella complicata.</title>
        <authorList>
            <person name="Yamauchi K."/>
            <person name="Kondo S."/>
            <person name="Hamamoto M."/>
            <person name="Takahashi Y."/>
            <person name="Ogura Y."/>
            <person name="Hayashi T."/>
            <person name="Nishida H."/>
        </authorList>
    </citation>
    <scope>NUCLEOTIDE SEQUENCE [LARGE SCALE GENOMIC DNA]</scope>
    <source>
        <strain evidence="14 15">NRRL Y-17804</strain>
    </source>
</reference>
<evidence type="ECO:0000256" key="5">
    <source>
        <dbReference type="ARBA" id="ARBA00022483"/>
    </source>
</evidence>
<evidence type="ECO:0000313" key="15">
    <source>
        <dbReference type="Proteomes" id="UP000033140"/>
    </source>
</evidence>
<dbReference type="EMBL" id="BACD03000023">
    <property type="protein sequence ID" value="GAO49445.1"/>
    <property type="molecule type" value="Genomic_DNA"/>
</dbReference>
<dbReference type="Gene3D" id="1.20.58.1220">
    <property type="entry name" value="Exo84p, C-terminal helical domain"/>
    <property type="match status" value="1"/>
</dbReference>
<dbReference type="InterPro" id="IPR011993">
    <property type="entry name" value="PH-like_dom_sf"/>
</dbReference>
<comment type="subcellular location">
    <subcellularLocation>
        <location evidence="1">Cytoplasmic vesicle</location>
        <location evidence="1">Secretory vesicle</location>
    </subcellularLocation>
</comment>
<dbReference type="InterPro" id="IPR016159">
    <property type="entry name" value="Cullin_repeat-like_dom_sf"/>
</dbReference>
<gene>
    <name evidence="14" type="ORF">G7K_3595-t1</name>
</gene>
<dbReference type="InterPro" id="IPR042561">
    <property type="entry name" value="Exo84_C_1"/>
</dbReference>
<name>A0A0E9NJ71_SAICN</name>
<evidence type="ECO:0000256" key="8">
    <source>
        <dbReference type="ARBA" id="ARBA00023329"/>
    </source>
</evidence>
<keyword evidence="5" id="KW-0268">Exocytosis</keyword>
<dbReference type="InterPro" id="IPR032403">
    <property type="entry name" value="Exo84_C"/>
</dbReference>
<dbReference type="GO" id="GO:0030133">
    <property type="term" value="C:transport vesicle"/>
    <property type="evidence" value="ECO:0007669"/>
    <property type="project" value="UniProtKB-SubCell"/>
</dbReference>
<dbReference type="Gene3D" id="1.20.58.1210">
    <property type="entry name" value="Exo84p, N-terminal helical domain"/>
    <property type="match status" value="1"/>
</dbReference>
<dbReference type="SUPFAM" id="SSF50729">
    <property type="entry name" value="PH domain-like"/>
    <property type="match status" value="1"/>
</dbReference>
<feature type="domain" description="Exocyst component Exo84 C-terminal" evidence="13">
    <location>
        <begin position="426"/>
        <end position="628"/>
    </location>
</feature>
<dbReference type="SUPFAM" id="SSF74788">
    <property type="entry name" value="Cullin repeat-like"/>
    <property type="match status" value="1"/>
</dbReference>
<dbReference type="AlphaFoldDB" id="A0A0E9NJ71"/>
<keyword evidence="6" id="KW-0653">Protein transport</keyword>
<evidence type="ECO:0000256" key="1">
    <source>
        <dbReference type="ARBA" id="ARBA00004398"/>
    </source>
</evidence>
<dbReference type="STRING" id="698492.A0A0E9NJ71"/>
<evidence type="ECO:0000259" key="13">
    <source>
        <dbReference type="Pfam" id="PF16528"/>
    </source>
</evidence>